<protein>
    <recommendedName>
        <fullName evidence="1">Replication-associated protein ORF2/G2P domain-containing protein</fullName>
    </recommendedName>
</protein>
<dbReference type="InterPro" id="IPR056906">
    <property type="entry name" value="ORF2/G2P_dom"/>
</dbReference>
<accession>A0ABN0JT26</accession>
<dbReference type="Pfam" id="PF23343">
    <property type="entry name" value="REP_ORF2-G2P"/>
    <property type="match status" value="1"/>
</dbReference>
<keyword evidence="3" id="KW-1185">Reference proteome</keyword>
<evidence type="ECO:0000259" key="1">
    <source>
        <dbReference type="Pfam" id="PF23343"/>
    </source>
</evidence>
<feature type="domain" description="Replication-associated protein ORF2/G2P" evidence="1">
    <location>
        <begin position="84"/>
        <end position="167"/>
    </location>
</feature>
<dbReference type="Proteomes" id="UP000013190">
    <property type="component" value="Unassembled WGS sequence"/>
</dbReference>
<evidence type="ECO:0000313" key="2">
    <source>
        <dbReference type="EMBL" id="ENU28592.1"/>
    </source>
</evidence>
<proteinExistence type="predicted"/>
<gene>
    <name evidence="2" type="ORF">F992_00149</name>
</gene>
<reference evidence="2 3" key="2">
    <citation type="journal article" date="2016" name="Int. J. Syst. Evol. Microbiol.">
        <title>Taxonomy of haemolytic and/or proteolytic strains of the genus Acinetobacter with the proposal of Acinetobacter courvalinii sp. nov. (genomic species 14 sensu Bouvet &amp; Jeanjean), Acinetobacter dispersus sp. nov. (genomic species 17), Acinetobacter modestus sp. nov., Acinetobacter proteolyticus sp. nov. and Acinetobacter vivianii sp. nov.</title>
        <authorList>
            <person name="Nemec A."/>
            <person name="Radolfova-Krizova L."/>
            <person name="Maixnerova M."/>
            <person name="Vrestiakova E."/>
            <person name="Jezek P."/>
            <person name="Sedo O."/>
        </authorList>
    </citation>
    <scope>NUCLEOTIDE SEQUENCE [LARGE SCALE GENOMIC DNA]</scope>
    <source>
        <strain evidence="2 3">NIPH 236</strain>
    </source>
</reference>
<evidence type="ECO:0000313" key="3">
    <source>
        <dbReference type="Proteomes" id="UP000013190"/>
    </source>
</evidence>
<name>A0ABN0JT26_9GAMM</name>
<reference evidence="3" key="1">
    <citation type="submission" date="2013-02" db="EMBL/GenBank/DDBJ databases">
        <title>The Genome Sequence of Acinetobacter sp. NIPH 236.</title>
        <authorList>
            <consortium name="The Broad Institute Genome Sequencing Platform"/>
            <consortium name="The Broad Institute Genome Sequencing Center for Infectious Disease"/>
            <person name="Cerqueira G."/>
            <person name="Feldgarden M."/>
            <person name="Courvalin P."/>
            <person name="Perichon B."/>
            <person name="Grillot-Courvalin C."/>
            <person name="Clermont D."/>
            <person name="Rocha E."/>
            <person name="Yoon E.-J."/>
            <person name="Nemec A."/>
            <person name="Walker B."/>
            <person name="Young S.K."/>
            <person name="Zeng Q."/>
            <person name="Gargeya S."/>
            <person name="Fitzgerald M."/>
            <person name="Haas B."/>
            <person name="Abouelleil A."/>
            <person name="Alvarado L."/>
            <person name="Arachchi H.M."/>
            <person name="Berlin A.M."/>
            <person name="Chapman S.B."/>
            <person name="Dewar J."/>
            <person name="Goldberg J."/>
            <person name="Griggs A."/>
            <person name="Gujja S."/>
            <person name="Hansen M."/>
            <person name="Howarth C."/>
            <person name="Imamovic A."/>
            <person name="Larimer J."/>
            <person name="McCowan C."/>
            <person name="Murphy C."/>
            <person name="Neiman D."/>
            <person name="Pearson M."/>
            <person name="Priest M."/>
            <person name="Roberts A."/>
            <person name="Saif S."/>
            <person name="Shea T."/>
            <person name="Sisk P."/>
            <person name="Sykes S."/>
            <person name="Wortman J."/>
            <person name="Nusbaum C."/>
            <person name="Birren B."/>
        </authorList>
    </citation>
    <scope>NUCLEOTIDE SEQUENCE [LARGE SCALE GENOMIC DNA]</scope>
    <source>
        <strain evidence="3">NIPH 236</strain>
    </source>
</reference>
<organism evidence="2 3">
    <name type="scientific">Acinetobacter modestus</name>
    <dbReference type="NCBI Taxonomy" id="1776740"/>
    <lineage>
        <taxon>Bacteria</taxon>
        <taxon>Pseudomonadati</taxon>
        <taxon>Pseudomonadota</taxon>
        <taxon>Gammaproteobacteria</taxon>
        <taxon>Moraxellales</taxon>
        <taxon>Moraxellaceae</taxon>
        <taxon>Acinetobacter</taxon>
    </lineage>
</organism>
<comment type="caution">
    <text evidence="2">The sequence shown here is derived from an EMBL/GenBank/DDBJ whole genome shotgun (WGS) entry which is preliminary data.</text>
</comment>
<dbReference type="EMBL" id="APOJ01000004">
    <property type="protein sequence ID" value="ENU28592.1"/>
    <property type="molecule type" value="Genomic_DNA"/>
</dbReference>
<feature type="non-terminal residue" evidence="2">
    <location>
        <position position="168"/>
    </location>
</feature>
<sequence>MTENPSVVAGQVTPPEGGDRLWFGPLGVGAEGTDPGLVTSQTSDTSNQQILIDTASTRLRRMRSAVLTAARLHCQEVPRWRVAMLTPTYAKVGGWSARHISDLLKSIRNWMARRGHDLRYTWVMELQERGAPHYHILIWLPRGLSLPKPDKQGWWRHGSTKIEWARNA</sequence>